<sequence>MAPSSSPPPTSLVIRSLKVKDVFGRLTEKEKLYAHHMSRAAWPGTRIILQHVSPETTHIFDLIMELHKSCHGDWTFLLDDQDDPENLEHLRCFLRYAALFLSNIGNYYGEGDRKFVPDVPKSFIDMITSTSDKAKELASACAPAMLSPDPPILAFPGPNGQSQYYPGSGNITTEEVKTVGKIMEQHSIASENTRIRKMTSTRRGSKTTRFEVLQASIERDPAPVKLSEDDNMEVWLVRGDYSEYLLRVKGHLSEACEATNNEVQKLAMNDAIRFLETGSIEKYKDYMRKWVKNKEPSVEAVFGFVEPYRDPAGTRCEFEGIVAVKDMDGSKTFDCLIESAQDIISTLPWISEGHDDNANGPFEVAEFHAPSFSSVFILAYCSSYLFLGINLPNYSDIKETCGFKNLMTNRETPPDSQSSASQSSAPFIDETERATFLLHSAHSLKVKIALHELFGHGTGKLLTQHANGDANFNVKSPPKSPLTGKPITTWYINGRTFPEVFGKMATAIDECRCDLVGAYLALEKRVLSIFGYTDDTCITADDSNSLLIVYNMYLDFGRNGIQALAHYDAVGKTWTQPHARARHSIMRVLLAVGNGELMRLDVNKQTNHITVHLSRSHIMTLGKQAITDFLLRLHVWRSTADVEAAEAYFGTLTSVDEGWLGVRDIVLESGRDVEVFAQPNTLVEGGRVMVREYDGTVEGVVRSWAERDV</sequence>
<dbReference type="Proteomes" id="UP000799324">
    <property type="component" value="Unassembled WGS sequence"/>
</dbReference>
<gene>
    <name evidence="3" type="ORF">K491DRAFT_608475</name>
</gene>
<keyword evidence="4" id="KW-1185">Reference proteome</keyword>
<protein>
    <submittedName>
        <fullName evidence="3">Dipeptidyl peptidase III</fullName>
    </submittedName>
</protein>
<dbReference type="PANTHER" id="PTHR23422">
    <property type="entry name" value="DIPEPTIDYL PEPTIDASE III-RELATED"/>
    <property type="match status" value="1"/>
</dbReference>
<dbReference type="Gene3D" id="3.30.540.30">
    <property type="match status" value="3"/>
</dbReference>
<dbReference type="OrthoDB" id="4694525at2759"/>
<evidence type="ECO:0000313" key="4">
    <source>
        <dbReference type="Proteomes" id="UP000799324"/>
    </source>
</evidence>
<accession>A0A6A6SSR6</accession>
<keyword evidence="1" id="KW-0479">Metal-binding</keyword>
<dbReference type="EMBL" id="MU004450">
    <property type="protein sequence ID" value="KAF2650592.1"/>
    <property type="molecule type" value="Genomic_DNA"/>
</dbReference>
<dbReference type="PANTHER" id="PTHR23422:SF11">
    <property type="entry name" value="DIPEPTIDYL PEPTIDASE 3"/>
    <property type="match status" value="1"/>
</dbReference>
<dbReference type="Pfam" id="PF03571">
    <property type="entry name" value="Peptidase_M49"/>
    <property type="match status" value="1"/>
</dbReference>
<evidence type="ECO:0000313" key="3">
    <source>
        <dbReference type="EMBL" id="KAF2650592.1"/>
    </source>
</evidence>
<dbReference type="AlphaFoldDB" id="A0A6A6SSR6"/>
<dbReference type="GO" id="GO:0046872">
    <property type="term" value="F:metal ion binding"/>
    <property type="evidence" value="ECO:0007669"/>
    <property type="project" value="UniProtKB-KW"/>
</dbReference>
<reference evidence="3" key="1">
    <citation type="journal article" date="2020" name="Stud. Mycol.">
        <title>101 Dothideomycetes genomes: a test case for predicting lifestyles and emergence of pathogens.</title>
        <authorList>
            <person name="Haridas S."/>
            <person name="Albert R."/>
            <person name="Binder M."/>
            <person name="Bloem J."/>
            <person name="Labutti K."/>
            <person name="Salamov A."/>
            <person name="Andreopoulos B."/>
            <person name="Baker S."/>
            <person name="Barry K."/>
            <person name="Bills G."/>
            <person name="Bluhm B."/>
            <person name="Cannon C."/>
            <person name="Castanera R."/>
            <person name="Culley D."/>
            <person name="Daum C."/>
            <person name="Ezra D."/>
            <person name="Gonzalez J."/>
            <person name="Henrissat B."/>
            <person name="Kuo A."/>
            <person name="Liang C."/>
            <person name="Lipzen A."/>
            <person name="Lutzoni F."/>
            <person name="Magnuson J."/>
            <person name="Mondo S."/>
            <person name="Nolan M."/>
            <person name="Ohm R."/>
            <person name="Pangilinan J."/>
            <person name="Park H.-J."/>
            <person name="Ramirez L."/>
            <person name="Alfaro M."/>
            <person name="Sun H."/>
            <person name="Tritt A."/>
            <person name="Yoshinaga Y."/>
            <person name="Zwiers L.-H."/>
            <person name="Turgeon B."/>
            <person name="Goodwin S."/>
            <person name="Spatafora J."/>
            <person name="Crous P."/>
            <person name="Grigoriev I."/>
        </authorList>
    </citation>
    <scope>NUCLEOTIDE SEQUENCE</scope>
    <source>
        <strain evidence="3">CBS 122681</strain>
    </source>
</reference>
<name>A0A6A6SSR6_9PLEO</name>
<dbReference type="GO" id="GO:0005737">
    <property type="term" value="C:cytoplasm"/>
    <property type="evidence" value="ECO:0007669"/>
    <property type="project" value="TreeGrafter"/>
</dbReference>
<dbReference type="InterPro" id="IPR039461">
    <property type="entry name" value="Peptidase_M49"/>
</dbReference>
<dbReference type="GO" id="GO:0008239">
    <property type="term" value="F:dipeptidyl-peptidase activity"/>
    <property type="evidence" value="ECO:0007669"/>
    <property type="project" value="TreeGrafter"/>
</dbReference>
<keyword evidence="2" id="KW-0378">Hydrolase</keyword>
<proteinExistence type="predicted"/>
<organism evidence="3 4">
    <name type="scientific">Lophiostoma macrostomum CBS 122681</name>
    <dbReference type="NCBI Taxonomy" id="1314788"/>
    <lineage>
        <taxon>Eukaryota</taxon>
        <taxon>Fungi</taxon>
        <taxon>Dikarya</taxon>
        <taxon>Ascomycota</taxon>
        <taxon>Pezizomycotina</taxon>
        <taxon>Dothideomycetes</taxon>
        <taxon>Pleosporomycetidae</taxon>
        <taxon>Pleosporales</taxon>
        <taxon>Lophiostomataceae</taxon>
        <taxon>Lophiostoma</taxon>
    </lineage>
</organism>
<evidence type="ECO:0000256" key="2">
    <source>
        <dbReference type="ARBA" id="ARBA00022801"/>
    </source>
</evidence>
<evidence type="ECO:0000256" key="1">
    <source>
        <dbReference type="ARBA" id="ARBA00022723"/>
    </source>
</evidence>